<dbReference type="InterPro" id="IPR023346">
    <property type="entry name" value="Lysozyme-like_dom_sf"/>
</dbReference>
<dbReference type="AlphaFoldDB" id="A0A3B0XWQ4"/>
<protein>
    <submittedName>
        <fullName evidence="5">Soluble lytic murein transglycosylase</fullName>
        <ecNumber evidence="5">3.2.1.-</ecNumber>
    </submittedName>
</protein>
<dbReference type="PANTHER" id="PTHR37423">
    <property type="entry name" value="SOLUBLE LYTIC MUREIN TRANSGLYCOSYLASE-RELATED"/>
    <property type="match status" value="1"/>
</dbReference>
<dbReference type="Pfam" id="PF14718">
    <property type="entry name" value="SLT_L"/>
    <property type="match status" value="1"/>
</dbReference>
<dbReference type="Pfam" id="PF01464">
    <property type="entry name" value="SLT"/>
    <property type="match status" value="1"/>
</dbReference>
<dbReference type="Gene3D" id="1.25.20.10">
    <property type="entry name" value="Bacterial muramidases"/>
    <property type="match status" value="1"/>
</dbReference>
<feature type="region of interest" description="Disordered" evidence="2">
    <location>
        <begin position="661"/>
        <end position="700"/>
    </location>
</feature>
<dbReference type="InterPro" id="IPR008939">
    <property type="entry name" value="Lytic_TGlycosylase_superhlx_U"/>
</dbReference>
<dbReference type="InterPro" id="IPR012289">
    <property type="entry name" value="Lytic_TGlycosylase_superhlx_L"/>
</dbReference>
<reference evidence="5" key="1">
    <citation type="submission" date="2018-06" db="EMBL/GenBank/DDBJ databases">
        <authorList>
            <person name="Zhirakovskaya E."/>
        </authorList>
    </citation>
    <scope>NUCLEOTIDE SEQUENCE</scope>
</reference>
<dbReference type="CDD" id="cd13401">
    <property type="entry name" value="Slt70-like"/>
    <property type="match status" value="1"/>
</dbReference>
<dbReference type="GO" id="GO:0042597">
    <property type="term" value="C:periplasmic space"/>
    <property type="evidence" value="ECO:0007669"/>
    <property type="project" value="InterPro"/>
</dbReference>
<dbReference type="InterPro" id="IPR008258">
    <property type="entry name" value="Transglycosylase_SLT_dom_1"/>
</dbReference>
<proteinExistence type="predicted"/>
<name>A0A3B0XWQ4_9ZZZZ</name>
<dbReference type="PANTHER" id="PTHR37423:SF5">
    <property type="entry name" value="SOLUBLE LYTIC MUREIN TRANSGLYCOSYLASE"/>
    <property type="match status" value="1"/>
</dbReference>
<keyword evidence="5" id="KW-0378">Hydrolase</keyword>
<evidence type="ECO:0000259" key="3">
    <source>
        <dbReference type="Pfam" id="PF01464"/>
    </source>
</evidence>
<gene>
    <name evidence="5" type="ORF">MNBD_GAMMA09-3237</name>
</gene>
<dbReference type="Pfam" id="PF00760">
    <property type="entry name" value="Cucumo_coat"/>
    <property type="match status" value="1"/>
</dbReference>
<dbReference type="GO" id="GO:0004553">
    <property type="term" value="F:hydrolase activity, hydrolyzing O-glycosyl compounds"/>
    <property type="evidence" value="ECO:0007669"/>
    <property type="project" value="InterPro"/>
</dbReference>
<evidence type="ECO:0000256" key="2">
    <source>
        <dbReference type="SAM" id="MobiDB-lite"/>
    </source>
</evidence>
<feature type="compositionally biased region" description="Pro residues" evidence="2">
    <location>
        <begin position="669"/>
        <end position="679"/>
    </location>
</feature>
<dbReference type="EMBL" id="UOFI01000146">
    <property type="protein sequence ID" value="VAW69150.1"/>
    <property type="molecule type" value="Genomic_DNA"/>
</dbReference>
<dbReference type="Gene3D" id="1.10.530.10">
    <property type="match status" value="1"/>
</dbReference>
<evidence type="ECO:0000256" key="1">
    <source>
        <dbReference type="ARBA" id="ARBA00022729"/>
    </source>
</evidence>
<feature type="domain" description="Lytic transglycosylase superhelical linker" evidence="4">
    <location>
        <begin position="436"/>
        <end position="502"/>
    </location>
</feature>
<feature type="domain" description="Transglycosylase SLT" evidence="3">
    <location>
        <begin position="515"/>
        <end position="627"/>
    </location>
</feature>
<keyword evidence="1" id="KW-0732">Signal</keyword>
<accession>A0A3B0XWQ4</accession>
<sequence>MFTKPPEAPALLLNISRSLWLAFALLPALISAVFAADNSKPLTTPLSNTLQTPTPQLIQQRKLYQQAQKAYKKGHYTTFQRLSSHLNDYPLQPYLEYNALLYKLKHKPSSVTGPLVNDFLQANDDSVIGDRFRLKLINHMAKKHNWAALIDVYRPNFGTSAECHYLNALIQTQQQALAWPKIENIWLSARSLPKTCDPAFKLWKASGHKTPELVWQRFKLAIMANNHQLARFLIKSMPADNASIARKWLKVHKNPQLITSDEITSLTHTDQADIIVHGLRRLSYKDINAAIEAYHQMDKTSFTPQQVAEINRRFGLQLARSHMPDAGLWLARIPPAYINKQVEEWRVRTAIRQGDWAFVLKAIAQLSPRQQSNYRWQYWWAYANEQMGNTIDAEGIYQYLANKRSYYGFLAADHLNLEYAFEDRPVEPSDATMEIINQQPETLRARELYSIGAILPARREWHRLINRINTEQKLAASKLAQSWNWHDRAIITMGKTRYRDDIELRFPLYLENKVNNWSSQNNIEPAWTFAIMRRESAFMNDARSPVGAMGLMQLMPNTARRVARQMNIRYSGRYSLLTSNTNIRLGTGYLKKMLDKLDSQQVLATAAYNAGPGRVEKWLPEHYQMDAIRWIETIPFTETREYVSNVLAYMVIYEHRMNHQTTRLSQRMPPVPARNPQPVLPSNDKKQTAQALLNDSKDPS</sequence>
<keyword evidence="5" id="KW-0326">Glycosidase</keyword>
<dbReference type="SUPFAM" id="SSF48435">
    <property type="entry name" value="Bacterial muramidases"/>
    <property type="match status" value="1"/>
</dbReference>
<dbReference type="Gene3D" id="1.10.1240.20">
    <property type="entry name" value="Lytic transglycosylase, superhelical linker domain"/>
    <property type="match status" value="1"/>
</dbReference>
<dbReference type="SUPFAM" id="SSF53955">
    <property type="entry name" value="Lysozyme-like"/>
    <property type="match status" value="1"/>
</dbReference>
<evidence type="ECO:0000313" key="5">
    <source>
        <dbReference type="EMBL" id="VAW69150.1"/>
    </source>
</evidence>
<evidence type="ECO:0000259" key="4">
    <source>
        <dbReference type="Pfam" id="PF14718"/>
    </source>
</evidence>
<dbReference type="EC" id="3.2.1.-" evidence="5"/>
<organism evidence="5">
    <name type="scientific">hydrothermal vent metagenome</name>
    <dbReference type="NCBI Taxonomy" id="652676"/>
    <lineage>
        <taxon>unclassified sequences</taxon>
        <taxon>metagenomes</taxon>
        <taxon>ecological metagenomes</taxon>
    </lineage>
</organism>
<dbReference type="InterPro" id="IPR037061">
    <property type="entry name" value="Lytic_TGlycoase_superhlx_L_sf"/>
</dbReference>